<dbReference type="Proteomes" id="UP000724874">
    <property type="component" value="Unassembled WGS sequence"/>
</dbReference>
<keyword evidence="2" id="KW-1185">Reference proteome</keyword>
<evidence type="ECO:0000313" key="2">
    <source>
        <dbReference type="Proteomes" id="UP000724874"/>
    </source>
</evidence>
<organism evidence="1 2">
    <name type="scientific">Gymnopilus junonius</name>
    <name type="common">Spectacular rustgill mushroom</name>
    <name type="synonym">Gymnopilus spectabilis subsp. junonius</name>
    <dbReference type="NCBI Taxonomy" id="109634"/>
    <lineage>
        <taxon>Eukaryota</taxon>
        <taxon>Fungi</taxon>
        <taxon>Dikarya</taxon>
        <taxon>Basidiomycota</taxon>
        <taxon>Agaricomycotina</taxon>
        <taxon>Agaricomycetes</taxon>
        <taxon>Agaricomycetidae</taxon>
        <taxon>Agaricales</taxon>
        <taxon>Agaricineae</taxon>
        <taxon>Hymenogastraceae</taxon>
        <taxon>Gymnopilus</taxon>
    </lineage>
</organism>
<gene>
    <name evidence="1" type="ORF">CPB84DRAFT_1774576</name>
</gene>
<protein>
    <submittedName>
        <fullName evidence="1">Uncharacterized protein</fullName>
    </submittedName>
</protein>
<reference evidence="1" key="1">
    <citation type="submission" date="2020-11" db="EMBL/GenBank/DDBJ databases">
        <authorList>
            <consortium name="DOE Joint Genome Institute"/>
            <person name="Ahrendt S."/>
            <person name="Riley R."/>
            <person name="Andreopoulos W."/>
            <person name="LaButti K."/>
            <person name="Pangilinan J."/>
            <person name="Ruiz-duenas F.J."/>
            <person name="Barrasa J.M."/>
            <person name="Sanchez-Garcia M."/>
            <person name="Camarero S."/>
            <person name="Miyauchi S."/>
            <person name="Serrano A."/>
            <person name="Linde D."/>
            <person name="Babiker R."/>
            <person name="Drula E."/>
            <person name="Ayuso-Fernandez I."/>
            <person name="Pacheco R."/>
            <person name="Padilla G."/>
            <person name="Ferreira P."/>
            <person name="Barriuso J."/>
            <person name="Kellner H."/>
            <person name="Castanera R."/>
            <person name="Alfaro M."/>
            <person name="Ramirez L."/>
            <person name="Pisabarro A.G."/>
            <person name="Kuo A."/>
            <person name="Tritt A."/>
            <person name="Lipzen A."/>
            <person name="He G."/>
            <person name="Yan M."/>
            <person name="Ng V."/>
            <person name="Cullen D."/>
            <person name="Martin F."/>
            <person name="Rosso M.-N."/>
            <person name="Henrissat B."/>
            <person name="Hibbett D."/>
            <person name="Martinez A.T."/>
            <person name="Grigoriev I.V."/>
        </authorList>
    </citation>
    <scope>NUCLEOTIDE SEQUENCE</scope>
    <source>
        <strain evidence="1">AH 44721</strain>
    </source>
</reference>
<accession>A0A9P5NNS0</accession>
<dbReference type="EMBL" id="JADNYJ010000031">
    <property type="protein sequence ID" value="KAF8903328.1"/>
    <property type="molecule type" value="Genomic_DNA"/>
</dbReference>
<sequence length="120" mass="12956">MSTPITRETFISSDHVKVAAANPTMVKLSADGEGIEDVPVPASIKETGILPDGYSVDFILDPIVVIKALAKQDITTVEQLSDSLLDDLKEKLNSPENLKIVPTSIYEEKLAIATSDESEE</sequence>
<dbReference type="AlphaFoldDB" id="A0A9P5NNS0"/>
<proteinExistence type="predicted"/>
<dbReference type="OrthoDB" id="2899474at2759"/>
<comment type="caution">
    <text evidence="1">The sequence shown here is derived from an EMBL/GenBank/DDBJ whole genome shotgun (WGS) entry which is preliminary data.</text>
</comment>
<name>A0A9P5NNS0_GYMJU</name>
<evidence type="ECO:0000313" key="1">
    <source>
        <dbReference type="EMBL" id="KAF8903328.1"/>
    </source>
</evidence>